<evidence type="ECO:0000313" key="8">
    <source>
        <dbReference type="Proteomes" id="UP000570361"/>
    </source>
</evidence>
<evidence type="ECO:0000313" key="7">
    <source>
        <dbReference type="EMBL" id="MBB3108724.1"/>
    </source>
</evidence>
<evidence type="ECO:0000256" key="2">
    <source>
        <dbReference type="ARBA" id="ARBA00022729"/>
    </source>
</evidence>
<feature type="transmembrane region" description="Helical" evidence="6">
    <location>
        <begin position="7"/>
        <end position="26"/>
    </location>
</feature>
<keyword evidence="4" id="KW-0564">Palmitate</keyword>
<evidence type="ECO:0000256" key="6">
    <source>
        <dbReference type="SAM" id="Phobius"/>
    </source>
</evidence>
<keyword evidence="3 6" id="KW-0472">Membrane</keyword>
<dbReference type="PANTHER" id="PTHR43649:SF33">
    <property type="entry name" value="POLYGALACTURONAN_RHAMNOGALACTURONAN-BINDING PROTEIN YTCQ"/>
    <property type="match status" value="1"/>
</dbReference>
<keyword evidence="8" id="KW-1185">Reference proteome</keyword>
<keyword evidence="2" id="KW-0732">Signal</keyword>
<dbReference type="RefSeq" id="WP_183597062.1">
    <property type="nucleotide sequence ID" value="NZ_JACHXK010000001.1"/>
</dbReference>
<reference evidence="7 8" key="1">
    <citation type="submission" date="2020-08" db="EMBL/GenBank/DDBJ databases">
        <title>Genomic Encyclopedia of Type Strains, Phase III (KMG-III): the genomes of soil and plant-associated and newly described type strains.</title>
        <authorList>
            <person name="Whitman W."/>
        </authorList>
    </citation>
    <scope>NUCLEOTIDE SEQUENCE [LARGE SCALE GENOMIC DNA]</scope>
    <source>
        <strain evidence="7 8">CECT 5862</strain>
    </source>
</reference>
<name>A0A7W5ATY2_9BACL</name>
<sequence length="439" mass="49122">MSKDQGWFRRVIGLMLIAAMALYLAGCQLNEPTGEAGKEEEKAHEAAVQGQTLTVLTNRVDLAEDGTFARYAERFEALHPGVSVEFEALTNYVSDIIVRMTTGNIGDVLLLPNNVTNQELPKFFEPLSNERFEKLRFADFKTYEGGRYGVATGASTEGIVYNKTAFAEAGITSVPTTLEAFYEACQKLKDAGIVPVYLNYGAQWPMKDWGEILVSYMTGDPDYLNKMVENEAPWQLDNAWGEAITIVKTLIARGYVEQDLITNNWESSKSEIASGRAAMFFSGNWVINQIVGAGASPEEIGYFPFPYNNDARHYAPLSPDWFIGVSKFSEKKALAEAWIEYFVKESGYVNDSGFLPVDQTQPSNMLQVNEFESYQPIYVESTPPTDELLEIASKAQMTFWSGDYIQEWIAAKDLAQAFEQYNQRWAEARKAVLGLPVLP</sequence>
<dbReference type="AlphaFoldDB" id="A0A7W5ATY2"/>
<keyword evidence="5" id="KW-0449">Lipoprotein</keyword>
<dbReference type="Pfam" id="PF01547">
    <property type="entry name" value="SBP_bac_1"/>
    <property type="match status" value="1"/>
</dbReference>
<gene>
    <name evidence="7" type="ORF">FHS18_000752</name>
</gene>
<keyword evidence="6" id="KW-1133">Transmembrane helix</keyword>
<dbReference type="PANTHER" id="PTHR43649">
    <property type="entry name" value="ARABINOSE-BINDING PROTEIN-RELATED"/>
    <property type="match status" value="1"/>
</dbReference>
<keyword evidence="6" id="KW-0812">Transmembrane</keyword>
<proteinExistence type="predicted"/>
<dbReference type="SUPFAM" id="SSF53850">
    <property type="entry name" value="Periplasmic binding protein-like II"/>
    <property type="match status" value="1"/>
</dbReference>
<dbReference type="Proteomes" id="UP000570361">
    <property type="component" value="Unassembled WGS sequence"/>
</dbReference>
<accession>A0A7W5ATY2</accession>
<dbReference type="EMBL" id="JACHXK010000001">
    <property type="protein sequence ID" value="MBB3108724.1"/>
    <property type="molecule type" value="Genomic_DNA"/>
</dbReference>
<evidence type="ECO:0000256" key="3">
    <source>
        <dbReference type="ARBA" id="ARBA00023136"/>
    </source>
</evidence>
<evidence type="ECO:0000256" key="5">
    <source>
        <dbReference type="ARBA" id="ARBA00023288"/>
    </source>
</evidence>
<dbReference type="InterPro" id="IPR050490">
    <property type="entry name" value="Bact_solute-bd_prot1"/>
</dbReference>
<dbReference type="Gene3D" id="3.40.190.10">
    <property type="entry name" value="Periplasmic binding protein-like II"/>
    <property type="match status" value="2"/>
</dbReference>
<dbReference type="InterPro" id="IPR006059">
    <property type="entry name" value="SBP"/>
</dbReference>
<comment type="caution">
    <text evidence="7">The sequence shown here is derived from an EMBL/GenBank/DDBJ whole genome shotgun (WGS) entry which is preliminary data.</text>
</comment>
<organism evidence="7 8">
    <name type="scientific">Paenibacillus phyllosphaerae</name>
    <dbReference type="NCBI Taxonomy" id="274593"/>
    <lineage>
        <taxon>Bacteria</taxon>
        <taxon>Bacillati</taxon>
        <taxon>Bacillota</taxon>
        <taxon>Bacilli</taxon>
        <taxon>Bacillales</taxon>
        <taxon>Paenibacillaceae</taxon>
        <taxon>Paenibacillus</taxon>
    </lineage>
</organism>
<evidence type="ECO:0000256" key="1">
    <source>
        <dbReference type="ARBA" id="ARBA00022475"/>
    </source>
</evidence>
<protein>
    <submittedName>
        <fullName evidence="7">ABC-type glycerol-3-phosphate transport system substrate-binding protein</fullName>
    </submittedName>
</protein>
<evidence type="ECO:0000256" key="4">
    <source>
        <dbReference type="ARBA" id="ARBA00023139"/>
    </source>
</evidence>
<keyword evidence="1" id="KW-1003">Cell membrane</keyword>